<dbReference type="InParanoid" id="A0A251VTW2"/>
<reference evidence="2 4" key="1">
    <citation type="journal article" date="2017" name="Nature">
        <title>The sunflower genome provides insights into oil metabolism, flowering and Asterid evolution.</title>
        <authorList>
            <person name="Badouin H."/>
            <person name="Gouzy J."/>
            <person name="Grassa C.J."/>
            <person name="Murat F."/>
            <person name="Staton S.E."/>
            <person name="Cottret L."/>
            <person name="Lelandais-Briere C."/>
            <person name="Owens G.L."/>
            <person name="Carrere S."/>
            <person name="Mayjonade B."/>
            <person name="Legrand L."/>
            <person name="Gill N."/>
            <person name="Kane N.C."/>
            <person name="Bowers J.E."/>
            <person name="Hubner S."/>
            <person name="Bellec A."/>
            <person name="Berard A."/>
            <person name="Berges H."/>
            <person name="Blanchet N."/>
            <person name="Boniface M.C."/>
            <person name="Brunel D."/>
            <person name="Catrice O."/>
            <person name="Chaidir N."/>
            <person name="Claudel C."/>
            <person name="Donnadieu C."/>
            <person name="Faraut T."/>
            <person name="Fievet G."/>
            <person name="Helmstetter N."/>
            <person name="King M."/>
            <person name="Knapp S.J."/>
            <person name="Lai Z."/>
            <person name="Le Paslier M.C."/>
            <person name="Lippi Y."/>
            <person name="Lorenzon L."/>
            <person name="Mandel J.R."/>
            <person name="Marage G."/>
            <person name="Marchand G."/>
            <person name="Marquand E."/>
            <person name="Bret-Mestries E."/>
            <person name="Morien E."/>
            <person name="Nambeesan S."/>
            <person name="Nguyen T."/>
            <person name="Pegot-Espagnet P."/>
            <person name="Pouilly N."/>
            <person name="Raftis F."/>
            <person name="Sallet E."/>
            <person name="Schiex T."/>
            <person name="Thomas J."/>
            <person name="Vandecasteele C."/>
            <person name="Vares D."/>
            <person name="Vear F."/>
            <person name="Vautrin S."/>
            <person name="Crespi M."/>
            <person name="Mangin B."/>
            <person name="Burke J.M."/>
            <person name="Salse J."/>
            <person name="Munos S."/>
            <person name="Vincourt P."/>
            <person name="Rieseberg L.H."/>
            <person name="Langlade N.B."/>
        </authorList>
    </citation>
    <scope>NUCLEOTIDE SEQUENCE [LARGE SCALE GENOMIC DNA]</scope>
    <source>
        <strain evidence="4">cv. SF193</strain>
        <tissue evidence="2">Leaves</tissue>
    </source>
</reference>
<feature type="region of interest" description="Disordered" evidence="1">
    <location>
        <begin position="33"/>
        <end position="76"/>
    </location>
</feature>
<sequence length="91" mass="9946">MVLLQLFTLTWSCSIPAVFFTTLLIPTTVTHLRESANDVASEREREGEAGKKERPMKGRGSRPPHPDEGDDGDGLCIPTTRLAAMVARVPV</sequence>
<dbReference type="Gramene" id="mRNA:HanXRQr2_Chr01g0044751">
    <property type="protein sequence ID" value="mRNA:HanXRQr2_Chr01g0044751"/>
    <property type="gene ID" value="HanXRQr2_Chr01g0044751"/>
</dbReference>
<dbReference type="EMBL" id="MNCJ02000316">
    <property type="protein sequence ID" value="KAF5824037.1"/>
    <property type="molecule type" value="Genomic_DNA"/>
</dbReference>
<evidence type="ECO:0000313" key="4">
    <source>
        <dbReference type="Proteomes" id="UP000215914"/>
    </source>
</evidence>
<feature type="compositionally biased region" description="Basic and acidic residues" evidence="1">
    <location>
        <begin position="33"/>
        <end position="56"/>
    </location>
</feature>
<evidence type="ECO:0000256" key="1">
    <source>
        <dbReference type="SAM" id="MobiDB-lite"/>
    </source>
</evidence>
<name>A0A251VTW2_HELAN</name>
<accession>A0A251VTW2</accession>
<dbReference type="AlphaFoldDB" id="A0A251VTW2"/>
<keyword evidence="4" id="KW-1185">Reference proteome</keyword>
<reference evidence="2" key="3">
    <citation type="submission" date="2020-06" db="EMBL/GenBank/DDBJ databases">
        <title>Helianthus annuus Genome sequencing and assembly Release 2.</title>
        <authorList>
            <person name="Gouzy J."/>
            <person name="Langlade N."/>
            <person name="Munos S."/>
        </authorList>
    </citation>
    <scope>NUCLEOTIDE SEQUENCE</scope>
    <source>
        <tissue evidence="2">Leaves</tissue>
    </source>
</reference>
<proteinExistence type="predicted"/>
<protein>
    <submittedName>
        <fullName evidence="3">Uncharacterized protein</fullName>
    </submittedName>
</protein>
<gene>
    <name evidence="3" type="ORF">HannXRQ_Chr01g0030701</name>
    <name evidence="2" type="ORF">HanXRQr2_Chr01g0044751</name>
</gene>
<organism evidence="3 4">
    <name type="scientific">Helianthus annuus</name>
    <name type="common">Common sunflower</name>
    <dbReference type="NCBI Taxonomy" id="4232"/>
    <lineage>
        <taxon>Eukaryota</taxon>
        <taxon>Viridiplantae</taxon>
        <taxon>Streptophyta</taxon>
        <taxon>Embryophyta</taxon>
        <taxon>Tracheophyta</taxon>
        <taxon>Spermatophyta</taxon>
        <taxon>Magnoliopsida</taxon>
        <taxon>eudicotyledons</taxon>
        <taxon>Gunneridae</taxon>
        <taxon>Pentapetalae</taxon>
        <taxon>asterids</taxon>
        <taxon>campanulids</taxon>
        <taxon>Asterales</taxon>
        <taxon>Asteraceae</taxon>
        <taxon>Asteroideae</taxon>
        <taxon>Heliantheae alliance</taxon>
        <taxon>Heliantheae</taxon>
        <taxon>Helianthus</taxon>
    </lineage>
</organism>
<dbReference type="EMBL" id="CM007890">
    <property type="protein sequence ID" value="OTG38532.1"/>
    <property type="molecule type" value="Genomic_DNA"/>
</dbReference>
<reference evidence="3" key="2">
    <citation type="submission" date="2017-02" db="EMBL/GenBank/DDBJ databases">
        <title>Sunflower complete genome.</title>
        <authorList>
            <person name="Langlade N."/>
            <person name="Munos S."/>
        </authorList>
    </citation>
    <scope>NUCLEOTIDE SEQUENCE [LARGE SCALE GENOMIC DNA]</scope>
    <source>
        <tissue evidence="3">Leaves</tissue>
    </source>
</reference>
<evidence type="ECO:0000313" key="2">
    <source>
        <dbReference type="EMBL" id="KAF5824037.1"/>
    </source>
</evidence>
<evidence type="ECO:0000313" key="3">
    <source>
        <dbReference type="EMBL" id="OTG38532.1"/>
    </source>
</evidence>
<dbReference type="Proteomes" id="UP000215914">
    <property type="component" value="Chromosome 1"/>
</dbReference>